<evidence type="ECO:0000256" key="1">
    <source>
        <dbReference type="ARBA" id="ARBA00009865"/>
    </source>
</evidence>
<dbReference type="PANTHER" id="PTHR42812:SF14">
    <property type="entry name" value="SECRETED PROTEIN"/>
    <property type="match status" value="1"/>
</dbReference>
<keyword evidence="6" id="KW-1185">Reference proteome</keyword>
<dbReference type="InterPro" id="IPR006710">
    <property type="entry name" value="Glyco_hydro_43"/>
</dbReference>
<proteinExistence type="inferred from homology"/>
<dbReference type="EMBL" id="JACYGY010000001">
    <property type="protein sequence ID" value="MBE9463960.1"/>
    <property type="molecule type" value="Genomic_DNA"/>
</dbReference>
<dbReference type="Pfam" id="PF04616">
    <property type="entry name" value="Glyco_hydro_43"/>
    <property type="match status" value="1"/>
</dbReference>
<comment type="similarity">
    <text evidence="1 4">Belongs to the glycosyl hydrolase 43 family.</text>
</comment>
<evidence type="ECO:0000313" key="5">
    <source>
        <dbReference type="EMBL" id="MBE9463960.1"/>
    </source>
</evidence>
<dbReference type="PANTHER" id="PTHR42812">
    <property type="entry name" value="BETA-XYLOSIDASE"/>
    <property type="match status" value="1"/>
</dbReference>
<evidence type="ECO:0000313" key="6">
    <source>
        <dbReference type="Proteomes" id="UP000634134"/>
    </source>
</evidence>
<comment type="caution">
    <text evidence="5">The sequence shown here is derived from an EMBL/GenBank/DDBJ whole genome shotgun (WGS) entry which is preliminary data.</text>
</comment>
<evidence type="ECO:0000256" key="2">
    <source>
        <dbReference type="ARBA" id="ARBA00022801"/>
    </source>
</evidence>
<protein>
    <submittedName>
        <fullName evidence="5">Family 43 glycosylhydrolase</fullName>
    </submittedName>
</protein>
<evidence type="ECO:0000256" key="3">
    <source>
        <dbReference type="ARBA" id="ARBA00023295"/>
    </source>
</evidence>
<sequence>MIKNIIWSAGFWTLLILPLAIFGQDQKTVSDRKFSDPTAPVGNKSLTVPDIIRPILDVWMRDTYVMYGPDGNYYLTGTTASPNRIFPNGTPHCWDYNDGIYLWKSKDLKSWQKLGLIWSFDKNAADWQKKGKPVLAGAKSVNNDALDSLYRAVWAPEIHYIKGQKRWLIVACLNGGQGSFILESTSGKPEGPYRNIAGNADKPIFKNIDASLFEDDNGDVYVVGHNHFIAKMKPDLSDLAEPFRQFAETPYNPEPYIEGVFLTKHDGKYQLLQTVWSVPKKDGTYTYLKDNENPKLVYSYDVVVAESANINGPYGERYPAILEGGHNNLFKDKKGELWSSTFFNPRGLRGAKYSPTCRPAIVPVKWKNGKLLPDAVRAEQFYSK</sequence>
<keyword evidence="3 4" id="KW-0326">Glycosidase</keyword>
<dbReference type="CDD" id="cd08986">
    <property type="entry name" value="GH43-like"/>
    <property type="match status" value="1"/>
</dbReference>
<dbReference type="RefSeq" id="WP_194122053.1">
    <property type="nucleotide sequence ID" value="NZ_JACYGY010000001.1"/>
</dbReference>
<dbReference type="Gene3D" id="2.115.10.20">
    <property type="entry name" value="Glycosyl hydrolase domain, family 43"/>
    <property type="match status" value="1"/>
</dbReference>
<gene>
    <name evidence="5" type="ORF">IEE83_18915</name>
</gene>
<reference evidence="6" key="1">
    <citation type="submission" date="2023-07" db="EMBL/GenBank/DDBJ databases">
        <title>Dyadobacter sp. nov 'subterranea' isolated from contaminted grondwater.</title>
        <authorList>
            <person name="Szabo I."/>
            <person name="Al-Omari J."/>
            <person name="Szerdahelyi S.G."/>
            <person name="Rado J."/>
        </authorList>
    </citation>
    <scope>NUCLEOTIDE SEQUENCE [LARGE SCALE GENOMIC DNA]</scope>
    <source>
        <strain evidence="6">UP-52</strain>
    </source>
</reference>
<dbReference type="SUPFAM" id="SSF75005">
    <property type="entry name" value="Arabinanase/levansucrase/invertase"/>
    <property type="match status" value="1"/>
</dbReference>
<dbReference type="InterPro" id="IPR051795">
    <property type="entry name" value="Glycosyl_Hydrlase_43"/>
</dbReference>
<evidence type="ECO:0000256" key="4">
    <source>
        <dbReference type="RuleBase" id="RU361187"/>
    </source>
</evidence>
<accession>A0ABR9WEV7</accession>
<dbReference type="Proteomes" id="UP000634134">
    <property type="component" value="Unassembled WGS sequence"/>
</dbReference>
<keyword evidence="2 4" id="KW-0378">Hydrolase</keyword>
<dbReference type="InterPro" id="IPR023296">
    <property type="entry name" value="Glyco_hydro_beta-prop_sf"/>
</dbReference>
<name>A0ABR9WEV7_9BACT</name>
<organism evidence="5 6">
    <name type="scientific">Dyadobacter subterraneus</name>
    <dbReference type="NCBI Taxonomy" id="2773304"/>
    <lineage>
        <taxon>Bacteria</taxon>
        <taxon>Pseudomonadati</taxon>
        <taxon>Bacteroidota</taxon>
        <taxon>Cytophagia</taxon>
        <taxon>Cytophagales</taxon>
        <taxon>Spirosomataceae</taxon>
        <taxon>Dyadobacter</taxon>
    </lineage>
</organism>